<sequence length="440" mass="49217">MLHKFYTLFIALIAVFCCAVNVKADGYTLIPSTGQKVYVPITAKSAKGKLLITNYGRTAIRDFDYTLSFNGKELMSKNYVLTNPLNRMEGTTIEIDIPPHTQVSETDLLFTITKVNGELNSATFNYATLPRVTVTKVPHRKVVVEEYTGMWCGFCPRGIALMENLARKYGEDFIGIAIHTGGRADPLTCTDYAWKATDYRSRPSLDMNRNLLLGYFKAQTEFEEERSKGADMDITVSAVWDKEKNNITVTPCVTFCVNRDEAPYGFAYVLTEDGMSNPNWVQYNNYSGSTDDRGITKEFDYFIDAPRDIRNLENNFVAIAAEGVKAPLTGYIKTPIKADEPQSHTYIFKNISNKKIIQDKSKLKVCVLLINKTTGRIENAAKCTISEPNTTAISSLSQGEGQVVETARYTLDGRRITTPQKGVNIVKYSDGRVSKEVVTQ</sequence>
<organism evidence="2 3">
    <name type="scientific">Prevotella melaninogenica</name>
    <dbReference type="NCBI Taxonomy" id="28132"/>
    <lineage>
        <taxon>Bacteria</taxon>
        <taxon>Pseudomonadati</taxon>
        <taxon>Bacteroidota</taxon>
        <taxon>Bacteroidia</taxon>
        <taxon>Bacteroidales</taxon>
        <taxon>Prevotellaceae</taxon>
        <taxon>Prevotella</taxon>
    </lineage>
</organism>
<dbReference type="SUPFAM" id="SSF52833">
    <property type="entry name" value="Thioredoxin-like"/>
    <property type="match status" value="1"/>
</dbReference>
<evidence type="ECO:0000256" key="1">
    <source>
        <dbReference type="SAM" id="SignalP"/>
    </source>
</evidence>
<evidence type="ECO:0000313" key="3">
    <source>
        <dbReference type="Proteomes" id="UP000500843"/>
    </source>
</evidence>
<dbReference type="Gene3D" id="3.40.30.10">
    <property type="entry name" value="Glutaredoxin"/>
    <property type="match status" value="1"/>
</dbReference>
<gene>
    <name evidence="2" type="ORF">FIU21_06165</name>
</gene>
<dbReference type="Proteomes" id="UP000500843">
    <property type="component" value="Chromosome 2"/>
</dbReference>
<name>A0A7D4GSG3_9BACT</name>
<evidence type="ECO:0000313" key="2">
    <source>
        <dbReference type="EMBL" id="QKH88571.1"/>
    </source>
</evidence>
<proteinExistence type="predicted"/>
<protein>
    <submittedName>
        <fullName evidence="2">Thioredoxin family protein</fullName>
    </submittedName>
</protein>
<dbReference type="RefSeq" id="WP_004360399.1">
    <property type="nucleotide sequence ID" value="NZ_CP054011.1"/>
</dbReference>
<feature type="chain" id="PRO_5028921508" evidence="1">
    <location>
        <begin position="20"/>
        <end position="440"/>
    </location>
</feature>
<feature type="signal peptide" evidence="1">
    <location>
        <begin position="1"/>
        <end position="19"/>
    </location>
</feature>
<keyword evidence="1" id="KW-0732">Signal</keyword>
<dbReference type="AlphaFoldDB" id="A0A7D4GSG3"/>
<dbReference type="InterPro" id="IPR036249">
    <property type="entry name" value="Thioredoxin-like_sf"/>
</dbReference>
<accession>A0A7D4GSG3</accession>
<dbReference type="EMBL" id="CP054011">
    <property type="protein sequence ID" value="QKH88571.1"/>
    <property type="molecule type" value="Genomic_DNA"/>
</dbReference>
<reference evidence="2 3" key="1">
    <citation type="submission" date="2020-05" db="EMBL/GenBank/DDBJ databases">
        <title>FDA dAtabase for Regulatory Grade micrObial Sequences (FDA-ARGOS): Supporting development and validation of Infectious Disease Dx tests.</title>
        <authorList>
            <person name="Moreno J."/>
            <person name="Tallon L."/>
            <person name="Sadzewicz L."/>
            <person name="Zhao X."/>
            <person name="Vavikolanu K."/>
            <person name="Mehta A."/>
            <person name="Aluvathingal J."/>
            <person name="Nadendla S."/>
            <person name="Myers T."/>
            <person name="Yan Y."/>
            <person name="Sichtig H."/>
        </authorList>
    </citation>
    <scope>NUCLEOTIDE SEQUENCE [LARGE SCALE GENOMIC DNA]</scope>
    <source>
        <strain evidence="2 3">FDAARGOS_760</strain>
    </source>
</reference>